<proteinExistence type="predicted"/>
<evidence type="ECO:0000256" key="1">
    <source>
        <dbReference type="SAM" id="SignalP"/>
    </source>
</evidence>
<comment type="caution">
    <text evidence="4">The sequence shown here is derived from an EMBL/GenBank/DDBJ whole genome shotgun (WGS) entry which is preliminary data.</text>
</comment>
<feature type="domain" description="BROMI C-terminal Rab TBC-like" evidence="3">
    <location>
        <begin position="165"/>
        <end position="248"/>
    </location>
</feature>
<sequence length="706" mass="80064">MIRLVLCQWVRSHFCGLILTQLASQASGARALRTSGLLRRLISDAWRAIEFPQGPNQSVDDVDAYQSALVASSPPNWPIDPIDKCAYKPFINLVKATSSFKAVAFFLLSEQKEEKPSACCYPSFPETLRKFLDRSVVLNKEEKMRSLYNLEQTHTFGLRLLACIVSDLDSMLLLCTKFDLLHVLIQMQLDTFAPNAQGHTSLDALVLERNYLLVKCYFCGGPTERSLPNRFLCEHGTNPYPHPLIVRPPNVDDPAIQTYFISTSKHKLCCDRFPCKSWYEDLFPSPISLRENNSYPTVSKLLAALQQCPYLADRLIDSPESAVCCYEHCHRIMSELANKNTPDYVSLGNDIDTAILLQNCLLLRQYATEIYGAPKFDRLSDDPDSYQATDLTPFEVFGVETAVRYGQRIGVLAHDSLHPLTDSGHVASLTSLLKRVHCGLVQERQRRGTMSLETDPTDSIPYVFHPSSNSAQPQALSDSRGFDWFSVTIFLAFHGDANRAWEFLAQFASDSLSVYIWPHRAQTHNVYCASLLSGGRLPPGLNLEVVITSIYWTLRQPHIGFGMSKYIQHLCFGRIAAFSGALPVCFQRPHPRVIIAERWVKQCFWNYLDWNGIMDYVILCLIHPRPYCHVYFVLAALRHLRRAIRLATAQSPTNQQQQPQQLAVFLQEEPIRGFQPSEHLDFFTILHSKYGEKLNIAIKQHTTPGI</sequence>
<feature type="domain" description="BROMI C-terminal Rab TBC-like" evidence="3">
    <location>
        <begin position="595"/>
        <end position="694"/>
    </location>
</feature>
<reference evidence="4" key="1">
    <citation type="submission" date="2019-05" db="EMBL/GenBank/DDBJ databases">
        <title>Annotation for the trematode Fasciolopsis buski.</title>
        <authorList>
            <person name="Choi Y.-J."/>
        </authorList>
    </citation>
    <scope>NUCLEOTIDE SEQUENCE</scope>
    <source>
        <strain evidence="4">HT</strain>
        <tissue evidence="4">Whole worm</tissue>
    </source>
</reference>
<protein>
    <submittedName>
        <fullName evidence="4">Uncharacterized protein</fullName>
    </submittedName>
</protein>
<feature type="domain" description="BROMI middle region" evidence="2">
    <location>
        <begin position="16"/>
        <end position="146"/>
    </location>
</feature>
<feature type="domain" description="BROMI C-terminal Rab TBC-like" evidence="3">
    <location>
        <begin position="355"/>
        <end position="524"/>
    </location>
</feature>
<dbReference type="Pfam" id="PF14961">
    <property type="entry name" value="BROMI"/>
    <property type="match status" value="1"/>
</dbReference>
<dbReference type="InterPro" id="IPR055392">
    <property type="entry name" value="BROMI_C"/>
</dbReference>
<feature type="chain" id="PRO_5034625962" evidence="1">
    <location>
        <begin position="29"/>
        <end position="706"/>
    </location>
</feature>
<accession>A0A8E0S4T1</accession>
<evidence type="ECO:0000259" key="3">
    <source>
        <dbReference type="Pfam" id="PF23440"/>
    </source>
</evidence>
<organism evidence="4 5">
    <name type="scientific">Fasciolopsis buskii</name>
    <dbReference type="NCBI Taxonomy" id="27845"/>
    <lineage>
        <taxon>Eukaryota</taxon>
        <taxon>Metazoa</taxon>
        <taxon>Spiralia</taxon>
        <taxon>Lophotrochozoa</taxon>
        <taxon>Platyhelminthes</taxon>
        <taxon>Trematoda</taxon>
        <taxon>Digenea</taxon>
        <taxon>Plagiorchiida</taxon>
        <taxon>Echinostomata</taxon>
        <taxon>Echinostomatoidea</taxon>
        <taxon>Fasciolidae</taxon>
        <taxon>Fasciolopsis</taxon>
    </lineage>
</organism>
<evidence type="ECO:0000259" key="2">
    <source>
        <dbReference type="Pfam" id="PF14961"/>
    </source>
</evidence>
<name>A0A8E0S4T1_9TREM</name>
<feature type="signal peptide" evidence="1">
    <location>
        <begin position="1"/>
        <end position="28"/>
    </location>
</feature>
<dbReference type="OrthoDB" id="6246001at2759"/>
<gene>
    <name evidence="4" type="ORF">FBUS_07941</name>
</gene>
<dbReference type="EMBL" id="LUCM01001309">
    <property type="protein sequence ID" value="KAA0199130.1"/>
    <property type="molecule type" value="Genomic_DNA"/>
</dbReference>
<dbReference type="Pfam" id="PF23440">
    <property type="entry name" value="BROMI_C"/>
    <property type="match status" value="3"/>
</dbReference>
<dbReference type="InterPro" id="IPR032735">
    <property type="entry name" value="BROMI_M"/>
</dbReference>
<dbReference type="AlphaFoldDB" id="A0A8E0S4T1"/>
<dbReference type="Proteomes" id="UP000728185">
    <property type="component" value="Unassembled WGS sequence"/>
</dbReference>
<keyword evidence="5" id="KW-1185">Reference proteome</keyword>
<evidence type="ECO:0000313" key="5">
    <source>
        <dbReference type="Proteomes" id="UP000728185"/>
    </source>
</evidence>
<keyword evidence="1" id="KW-0732">Signal</keyword>
<evidence type="ECO:0000313" key="4">
    <source>
        <dbReference type="EMBL" id="KAA0199130.1"/>
    </source>
</evidence>